<dbReference type="SUPFAM" id="SSF56281">
    <property type="entry name" value="Metallo-hydrolase/oxidoreductase"/>
    <property type="match status" value="1"/>
</dbReference>
<dbReference type="AlphaFoldDB" id="A0A2M6WX60"/>
<dbReference type="EMBL" id="PEZV01000014">
    <property type="protein sequence ID" value="PIT97388.1"/>
    <property type="molecule type" value="Genomic_DNA"/>
</dbReference>
<dbReference type="PANTHER" id="PTHR42663">
    <property type="entry name" value="HYDROLASE C777.06C-RELATED-RELATED"/>
    <property type="match status" value="1"/>
</dbReference>
<accession>A0A2M6WX60</accession>
<evidence type="ECO:0000313" key="3">
    <source>
        <dbReference type="Proteomes" id="UP000228596"/>
    </source>
</evidence>
<dbReference type="SMART" id="SM00849">
    <property type="entry name" value="Lactamase_B"/>
    <property type="match status" value="1"/>
</dbReference>
<dbReference type="Proteomes" id="UP000228596">
    <property type="component" value="Unassembled WGS sequence"/>
</dbReference>
<dbReference type="Gene3D" id="3.60.15.10">
    <property type="entry name" value="Ribonuclease Z/Hydroxyacylglutathione hydrolase-like"/>
    <property type="match status" value="1"/>
</dbReference>
<protein>
    <recommendedName>
        <fullName evidence="1">Metallo-beta-lactamase domain-containing protein</fullName>
    </recommendedName>
</protein>
<organism evidence="2 3">
    <name type="scientific">Candidatus Berkelbacteria bacterium CG10_big_fil_rev_8_21_14_0_10_41_12</name>
    <dbReference type="NCBI Taxonomy" id="1974513"/>
    <lineage>
        <taxon>Bacteria</taxon>
        <taxon>Candidatus Berkelbacteria</taxon>
    </lineage>
</organism>
<dbReference type="InterPro" id="IPR036866">
    <property type="entry name" value="RibonucZ/Hydroxyglut_hydro"/>
</dbReference>
<evidence type="ECO:0000259" key="1">
    <source>
        <dbReference type="SMART" id="SM00849"/>
    </source>
</evidence>
<reference evidence="3" key="1">
    <citation type="submission" date="2017-09" db="EMBL/GenBank/DDBJ databases">
        <title>Depth-based differentiation of microbial function through sediment-hosted aquifers and enrichment of novel symbionts in the deep terrestrial subsurface.</title>
        <authorList>
            <person name="Probst A.J."/>
            <person name="Ladd B."/>
            <person name="Jarett J.K."/>
            <person name="Geller-Mcgrath D.E."/>
            <person name="Sieber C.M.K."/>
            <person name="Emerson J.B."/>
            <person name="Anantharaman K."/>
            <person name="Thomas B.C."/>
            <person name="Malmstrom R."/>
            <person name="Stieglmeier M."/>
            <person name="Klingl A."/>
            <person name="Woyke T."/>
            <person name="Ryan C.M."/>
            <person name="Banfield J.F."/>
        </authorList>
    </citation>
    <scope>NUCLEOTIDE SEQUENCE [LARGE SCALE GENOMIC DNA]</scope>
</reference>
<dbReference type="Pfam" id="PF12706">
    <property type="entry name" value="Lactamase_B_2"/>
    <property type="match status" value="1"/>
</dbReference>
<feature type="domain" description="Metallo-beta-lactamase" evidence="1">
    <location>
        <begin position="20"/>
        <end position="169"/>
    </location>
</feature>
<gene>
    <name evidence="2" type="ORF">COT77_01755</name>
</gene>
<dbReference type="InterPro" id="IPR001279">
    <property type="entry name" value="Metallo-B-lactamas"/>
</dbReference>
<proteinExistence type="predicted"/>
<comment type="caution">
    <text evidence="2">The sequence shown here is derived from an EMBL/GenBank/DDBJ whole genome shotgun (WGS) entry which is preliminary data.</text>
</comment>
<evidence type="ECO:0000313" key="2">
    <source>
        <dbReference type="EMBL" id="PIT97388.1"/>
    </source>
</evidence>
<sequence>MKIKILGTRGEIKVSAPKHSNHSGILADGKIMFDVGEKKFLSLDPKYIFITHLHPDHAFFVRNWEKFDRPFYAPEKYELAGNGQVFNKKINIESCKITSIPTIHSIKVKSQGYLIEKNQKRILYTGDLIWIDKKYHKLLKDLDLVITEASFYQTGGVVRKSRDGRIFGHTGVPNLTKLFSGFTKKIIFVHFGSWAYKNMRETRHAISELGKTYGVDAILGYDGLELNL</sequence>
<name>A0A2M6WX60_9BACT</name>
<dbReference type="PANTHER" id="PTHR42663:SF6">
    <property type="entry name" value="HYDROLASE C777.06C-RELATED"/>
    <property type="match status" value="1"/>
</dbReference>